<dbReference type="Pfam" id="PF06835">
    <property type="entry name" value="LptC"/>
    <property type="match status" value="1"/>
</dbReference>
<evidence type="ECO:0000256" key="2">
    <source>
        <dbReference type="ARBA" id="ARBA00022519"/>
    </source>
</evidence>
<keyword evidence="1" id="KW-1003">Cell membrane</keyword>
<dbReference type="GO" id="GO:0015221">
    <property type="term" value="F:lipopolysaccharide transmembrane transporter activity"/>
    <property type="evidence" value="ECO:0007669"/>
    <property type="project" value="InterPro"/>
</dbReference>
<dbReference type="Gene3D" id="2.60.450.10">
    <property type="entry name" value="Lipopolysaccharide (LPS) transport protein A like domain"/>
    <property type="match status" value="1"/>
</dbReference>
<accession>A0A378I0X4</accession>
<evidence type="ECO:0000256" key="5">
    <source>
        <dbReference type="ARBA" id="ARBA00023136"/>
    </source>
</evidence>
<dbReference type="GO" id="GO:0030288">
    <property type="term" value="C:outer membrane-bounded periplasmic space"/>
    <property type="evidence" value="ECO:0007669"/>
    <property type="project" value="TreeGrafter"/>
</dbReference>
<keyword evidence="5" id="KW-0472">Membrane</keyword>
<keyword evidence="4" id="KW-1133">Transmembrane helix</keyword>
<dbReference type="OrthoDB" id="5731914at2"/>
<proteinExistence type="predicted"/>
<dbReference type="RefSeq" id="WP_115302361.1">
    <property type="nucleotide sequence ID" value="NZ_CAAAHO010000001.1"/>
</dbReference>
<keyword evidence="7" id="KW-1185">Reference proteome</keyword>
<dbReference type="GO" id="GO:0017089">
    <property type="term" value="F:glycolipid transfer activity"/>
    <property type="evidence" value="ECO:0007669"/>
    <property type="project" value="TreeGrafter"/>
</dbReference>
<dbReference type="PANTHER" id="PTHR37481">
    <property type="entry name" value="LIPOPOLYSACCHARIDE EXPORT SYSTEM PROTEIN LPTC"/>
    <property type="match status" value="1"/>
</dbReference>
<evidence type="ECO:0000256" key="3">
    <source>
        <dbReference type="ARBA" id="ARBA00022692"/>
    </source>
</evidence>
<sequence length="191" mass="21396">MNAAKQSVWGFFLLIALSCFGWYFASSSSVIKLDDNALAKMPDSVATGIKVRQFDAKGTLAHFLESPQAKHVPEKNTYFFDSPHIILTQNNNEPKWDIQSEKALALDKGKQITFIGHVIVHQDKGIKSPESTLKTEELVYFPEQKFATTTLAVIFEQPGSVIHSQGMKAYLDQKRVELLNKAQAIYEPNHG</sequence>
<dbReference type="EMBL" id="UGNV01000001">
    <property type="protein sequence ID" value="STX28633.1"/>
    <property type="molecule type" value="Genomic_DNA"/>
</dbReference>
<keyword evidence="3" id="KW-0812">Transmembrane</keyword>
<dbReference type="PROSITE" id="PS51257">
    <property type="entry name" value="PROKAR_LIPOPROTEIN"/>
    <property type="match status" value="1"/>
</dbReference>
<reference evidence="6 7" key="1">
    <citation type="submission" date="2018-06" db="EMBL/GenBank/DDBJ databases">
        <authorList>
            <consortium name="Pathogen Informatics"/>
            <person name="Doyle S."/>
        </authorList>
    </citation>
    <scope>NUCLEOTIDE SEQUENCE [LARGE SCALE GENOMIC DNA]</scope>
    <source>
        <strain evidence="6 7">NCTC13315</strain>
    </source>
</reference>
<dbReference type="Proteomes" id="UP000254968">
    <property type="component" value="Unassembled WGS sequence"/>
</dbReference>
<protein>
    <submittedName>
        <fullName evidence="6">Uncharacterized protein YrbK clustered with lipopolysaccharide transporters</fullName>
    </submittedName>
</protein>
<dbReference type="NCBIfam" id="TIGR04409">
    <property type="entry name" value="LptC_YrbK"/>
    <property type="match status" value="1"/>
</dbReference>
<dbReference type="PANTHER" id="PTHR37481:SF1">
    <property type="entry name" value="LIPOPOLYSACCHARIDE EXPORT SYSTEM PROTEIN LPTC"/>
    <property type="match status" value="1"/>
</dbReference>
<dbReference type="InterPro" id="IPR026265">
    <property type="entry name" value="LptC"/>
</dbReference>
<dbReference type="InterPro" id="IPR010664">
    <property type="entry name" value="LipoPS_assembly_LptC-rel"/>
</dbReference>
<dbReference type="InterPro" id="IPR052363">
    <property type="entry name" value="LPS_export_LptC"/>
</dbReference>
<evidence type="ECO:0000256" key="1">
    <source>
        <dbReference type="ARBA" id="ARBA00022475"/>
    </source>
</evidence>
<evidence type="ECO:0000313" key="7">
    <source>
        <dbReference type="Proteomes" id="UP000254968"/>
    </source>
</evidence>
<dbReference type="AlphaFoldDB" id="A0A378I0X4"/>
<dbReference type="GO" id="GO:0005886">
    <property type="term" value="C:plasma membrane"/>
    <property type="evidence" value="ECO:0007669"/>
    <property type="project" value="InterPro"/>
</dbReference>
<gene>
    <name evidence="6" type="ORF">NCTC13315_01164</name>
</gene>
<keyword evidence="2" id="KW-0997">Cell inner membrane</keyword>
<organism evidence="6 7">
    <name type="scientific">Legionella beliardensis</name>
    <dbReference type="NCBI Taxonomy" id="91822"/>
    <lineage>
        <taxon>Bacteria</taxon>
        <taxon>Pseudomonadati</taxon>
        <taxon>Pseudomonadota</taxon>
        <taxon>Gammaproteobacteria</taxon>
        <taxon>Legionellales</taxon>
        <taxon>Legionellaceae</taxon>
        <taxon>Legionella</taxon>
    </lineage>
</organism>
<name>A0A378I0X4_9GAMM</name>
<evidence type="ECO:0000256" key="4">
    <source>
        <dbReference type="ARBA" id="ARBA00022989"/>
    </source>
</evidence>
<evidence type="ECO:0000313" key="6">
    <source>
        <dbReference type="EMBL" id="STX28633.1"/>
    </source>
</evidence>